<dbReference type="SUPFAM" id="SSF63418">
    <property type="entry name" value="MurE/MurF N-terminal domain"/>
    <property type="match status" value="1"/>
</dbReference>
<dbReference type="SUPFAM" id="SSF53244">
    <property type="entry name" value="MurD-like peptide ligases, peptide-binding domain"/>
    <property type="match status" value="1"/>
</dbReference>
<gene>
    <name evidence="7" type="primary">murE</name>
    <name evidence="12" type="ORF">FRY74_12005</name>
</gene>
<dbReference type="Pfam" id="PF02875">
    <property type="entry name" value="Mur_ligase_C"/>
    <property type="match status" value="1"/>
</dbReference>
<comment type="pathway">
    <text evidence="7 8">Cell wall biogenesis; peptidoglycan biosynthesis.</text>
</comment>
<dbReference type="InterPro" id="IPR013221">
    <property type="entry name" value="Mur_ligase_cen"/>
</dbReference>
<proteinExistence type="inferred from homology"/>
<keyword evidence="6 7" id="KW-0961">Cell wall biogenesis/degradation</keyword>
<comment type="function">
    <text evidence="7">Catalyzes the addition of meso-diaminopimelic acid to the nucleotide precursor UDP-N-acetylmuramoyl-L-alanyl-D-glutamate (UMAG) in the biosynthesis of bacterial cell-wall peptidoglycan.</text>
</comment>
<evidence type="ECO:0000256" key="4">
    <source>
        <dbReference type="ARBA" id="ARBA00022984"/>
    </source>
</evidence>
<evidence type="ECO:0000259" key="10">
    <source>
        <dbReference type="Pfam" id="PF02875"/>
    </source>
</evidence>
<dbReference type="AlphaFoldDB" id="A0A5C6RPQ1"/>
<evidence type="ECO:0000256" key="5">
    <source>
        <dbReference type="ARBA" id="ARBA00023306"/>
    </source>
</evidence>
<evidence type="ECO:0000313" key="13">
    <source>
        <dbReference type="Proteomes" id="UP000321721"/>
    </source>
</evidence>
<dbReference type="InterPro" id="IPR036615">
    <property type="entry name" value="Mur_ligase_C_dom_sf"/>
</dbReference>
<evidence type="ECO:0000256" key="8">
    <source>
        <dbReference type="RuleBase" id="RU004135"/>
    </source>
</evidence>
<evidence type="ECO:0000256" key="7">
    <source>
        <dbReference type="HAMAP-Rule" id="MF_00208"/>
    </source>
</evidence>
<keyword evidence="2 7" id="KW-0132">Cell division</keyword>
<feature type="binding site" evidence="7">
    <location>
        <position position="31"/>
    </location>
    <ligand>
        <name>UDP-N-acetyl-alpha-D-muramoyl-L-alanyl-D-glutamate</name>
        <dbReference type="ChEBI" id="CHEBI:83900"/>
    </ligand>
</feature>
<feature type="domain" description="Mur ligase central" evidence="11">
    <location>
        <begin position="110"/>
        <end position="302"/>
    </location>
</feature>
<protein>
    <recommendedName>
        <fullName evidence="7">UDP-N-acetylmuramoyl-L-alanyl-D-glutamate--2,6-diaminopimelate ligase</fullName>
        <ecNumber evidence="7">6.3.2.13</ecNumber>
    </recommendedName>
    <alternativeName>
        <fullName evidence="7">Meso-A2pm-adding enzyme</fullName>
    </alternativeName>
    <alternativeName>
        <fullName evidence="7">Meso-diaminopimelate-adding enzyme</fullName>
    </alternativeName>
    <alternativeName>
        <fullName evidence="7">UDP-MurNAc-L-Ala-D-Glu:meso-diaminopimelate ligase</fullName>
    </alternativeName>
    <alternativeName>
        <fullName evidence="7">UDP-MurNAc-tripeptide synthetase</fullName>
    </alternativeName>
    <alternativeName>
        <fullName evidence="7">UDP-N-acetylmuramyl-tripeptide synthetase</fullName>
    </alternativeName>
</protein>
<keyword evidence="7" id="KW-0460">Magnesium</keyword>
<dbReference type="HAMAP" id="MF_00208">
    <property type="entry name" value="MurE"/>
    <property type="match status" value="1"/>
</dbReference>
<comment type="subcellular location">
    <subcellularLocation>
        <location evidence="7 8">Cytoplasm</location>
    </subcellularLocation>
</comment>
<dbReference type="InterPro" id="IPR036565">
    <property type="entry name" value="Mur-like_cat_sf"/>
</dbReference>
<evidence type="ECO:0000256" key="2">
    <source>
        <dbReference type="ARBA" id="ARBA00022618"/>
    </source>
</evidence>
<keyword evidence="5 7" id="KW-0131">Cell cycle</keyword>
<feature type="binding site" evidence="7">
    <location>
        <position position="181"/>
    </location>
    <ligand>
        <name>UDP-N-acetyl-alpha-D-muramoyl-L-alanyl-D-glutamate</name>
        <dbReference type="ChEBI" id="CHEBI:83900"/>
    </ligand>
</feature>
<dbReference type="Gene3D" id="3.90.190.20">
    <property type="entry name" value="Mur ligase, C-terminal domain"/>
    <property type="match status" value="1"/>
</dbReference>
<dbReference type="GO" id="GO:0000287">
    <property type="term" value="F:magnesium ion binding"/>
    <property type="evidence" value="ECO:0007669"/>
    <property type="project" value="UniProtKB-UniRule"/>
</dbReference>
<evidence type="ECO:0000259" key="9">
    <source>
        <dbReference type="Pfam" id="PF01225"/>
    </source>
</evidence>
<name>A0A5C6RPQ1_9FLAO</name>
<comment type="caution">
    <text evidence="12">The sequence shown here is derived from an EMBL/GenBank/DDBJ whole genome shotgun (WGS) entry which is preliminary data.</text>
</comment>
<feature type="modified residue" description="N6-carboxylysine" evidence="7">
    <location>
        <position position="221"/>
    </location>
</feature>
<dbReference type="PANTHER" id="PTHR23135">
    <property type="entry name" value="MUR LIGASE FAMILY MEMBER"/>
    <property type="match status" value="1"/>
</dbReference>
<dbReference type="GO" id="GO:0005524">
    <property type="term" value="F:ATP binding"/>
    <property type="evidence" value="ECO:0007669"/>
    <property type="project" value="UniProtKB-UniRule"/>
</dbReference>
<dbReference type="GO" id="GO:0005737">
    <property type="term" value="C:cytoplasm"/>
    <property type="evidence" value="ECO:0007669"/>
    <property type="project" value="UniProtKB-SubCell"/>
</dbReference>
<dbReference type="GO" id="GO:0009252">
    <property type="term" value="P:peptidoglycan biosynthetic process"/>
    <property type="evidence" value="ECO:0007669"/>
    <property type="project" value="UniProtKB-UniRule"/>
</dbReference>
<dbReference type="PANTHER" id="PTHR23135:SF4">
    <property type="entry name" value="UDP-N-ACETYLMURAMOYL-L-ALANYL-D-GLUTAMATE--2,6-DIAMINOPIMELATE LIGASE MURE HOMOLOG, CHLOROPLASTIC"/>
    <property type="match status" value="1"/>
</dbReference>
<comment type="caution">
    <text evidence="7">Lacks conserved residue(s) required for the propagation of feature annotation.</text>
</comment>
<feature type="short sequence motif" description="Meso-diaminopimelate recognition motif" evidence="7">
    <location>
        <begin position="403"/>
        <end position="406"/>
    </location>
</feature>
<feature type="binding site" evidence="7">
    <location>
        <begin position="112"/>
        <end position="118"/>
    </location>
    <ligand>
        <name>ATP</name>
        <dbReference type="ChEBI" id="CHEBI:30616"/>
    </ligand>
</feature>
<dbReference type="NCBIfam" id="NF001126">
    <property type="entry name" value="PRK00139.1-4"/>
    <property type="match status" value="1"/>
</dbReference>
<dbReference type="InterPro" id="IPR004101">
    <property type="entry name" value="Mur_ligase_C"/>
</dbReference>
<comment type="cofactor">
    <cofactor evidence="7">
        <name>Mg(2+)</name>
        <dbReference type="ChEBI" id="CHEBI:18420"/>
    </cofactor>
</comment>
<feature type="binding site" evidence="7">
    <location>
        <position position="456"/>
    </location>
    <ligand>
        <name>meso-2,6-diaminopimelate</name>
        <dbReference type="ChEBI" id="CHEBI:57791"/>
    </ligand>
</feature>
<dbReference type="Pfam" id="PF01225">
    <property type="entry name" value="Mur_ligase"/>
    <property type="match status" value="1"/>
</dbReference>
<dbReference type="Proteomes" id="UP000321721">
    <property type="component" value="Unassembled WGS sequence"/>
</dbReference>
<evidence type="ECO:0000256" key="1">
    <source>
        <dbReference type="ARBA" id="ARBA00005898"/>
    </source>
</evidence>
<dbReference type="GO" id="GO:0051301">
    <property type="term" value="P:cell division"/>
    <property type="evidence" value="ECO:0007669"/>
    <property type="project" value="UniProtKB-KW"/>
</dbReference>
<dbReference type="OrthoDB" id="9800958at2"/>
<dbReference type="RefSeq" id="WP_147101927.1">
    <property type="nucleotide sequence ID" value="NZ_VOOS01000006.1"/>
</dbReference>
<evidence type="ECO:0000256" key="3">
    <source>
        <dbReference type="ARBA" id="ARBA00022960"/>
    </source>
</evidence>
<feature type="binding site" evidence="7">
    <location>
        <position position="187"/>
    </location>
    <ligand>
        <name>UDP-N-acetyl-alpha-D-muramoyl-L-alanyl-D-glutamate</name>
        <dbReference type="ChEBI" id="CHEBI:83900"/>
    </ligand>
</feature>
<dbReference type="UniPathway" id="UPA00219"/>
<keyword evidence="7" id="KW-0067">ATP-binding</keyword>
<dbReference type="InterPro" id="IPR005761">
    <property type="entry name" value="UDP-N-AcMur-Glu-dNH2Pim_ligase"/>
</dbReference>
<keyword evidence="4 7" id="KW-0573">Peptidoglycan synthesis</keyword>
<dbReference type="GO" id="GO:0008360">
    <property type="term" value="P:regulation of cell shape"/>
    <property type="evidence" value="ECO:0007669"/>
    <property type="project" value="UniProtKB-KW"/>
</dbReference>
<accession>A0A5C6RPQ1</accession>
<dbReference type="GO" id="GO:0071555">
    <property type="term" value="P:cell wall organization"/>
    <property type="evidence" value="ECO:0007669"/>
    <property type="project" value="UniProtKB-KW"/>
</dbReference>
<evidence type="ECO:0000313" key="12">
    <source>
        <dbReference type="EMBL" id="TXB63969.1"/>
    </source>
</evidence>
<dbReference type="Gene3D" id="3.40.1190.10">
    <property type="entry name" value="Mur-like, catalytic domain"/>
    <property type="match status" value="1"/>
</dbReference>
<comment type="similarity">
    <text evidence="1 7">Belongs to the MurCDEF family. MurE subfamily.</text>
</comment>
<evidence type="ECO:0000259" key="11">
    <source>
        <dbReference type="Pfam" id="PF08245"/>
    </source>
</evidence>
<dbReference type="Gene3D" id="3.40.1390.10">
    <property type="entry name" value="MurE/MurF, N-terminal domain"/>
    <property type="match status" value="1"/>
</dbReference>
<feature type="binding site" evidence="7">
    <location>
        <position position="379"/>
    </location>
    <ligand>
        <name>meso-2,6-diaminopimelate</name>
        <dbReference type="ChEBI" id="CHEBI:57791"/>
    </ligand>
</feature>
<dbReference type="InterPro" id="IPR000713">
    <property type="entry name" value="Mur_ligase_N"/>
</dbReference>
<sequence length="487" mass="53549">MKLLKDILYKAGIANVVGSTNVAVEKICFDSREVEKLSLFVAVSGTQVDGHQFIDLAIEKGAQAIVCQIMPEKLIDGVTYVEVEDSSRALGVIASNFYDNPSLEIELVGVTGTNGKTTTATLLHDLFTQLGLKSGLLSTVINKIGVKPIVSTHTTPDAIQLNALLRKMVEEDCKYCFMEVSSHAIHQNRIAGVEFKGAVFTNITHDHLDYHKTFSEYIKAKKLFFDGLSDSAFALVNKDDKNGLVMMQNTKAKQYTYALKSMADYTCKIMENDFSGMLLNIAGNEVWTKLIGGFNAYNMLAIYSVADLLGIEKLEILTAISKLVSVDGRFQYIKSENEVAGIVDYAHTPDALKNVLKTINDIRTGNEQVITVVGCGGDRDKEKRPVMAGIACEMSDKVILTSDNPRSENPDEIIKDMRAGVEAIHFKKVLAISNREEAIKTACSLAETGDIILVAGKGHEKYQEINGVKLPFDDLQVLNQTFEILKK</sequence>
<feature type="domain" description="Mur ligase C-terminal" evidence="10">
    <location>
        <begin position="328"/>
        <end position="458"/>
    </location>
</feature>
<keyword evidence="7" id="KW-0547">Nucleotide-binding</keyword>
<reference evidence="12 13" key="1">
    <citation type="submission" date="2019-08" db="EMBL/GenBank/DDBJ databases">
        <title>Genome of Vicingus serpentipes NCIMB 15042.</title>
        <authorList>
            <person name="Bowman J.P."/>
        </authorList>
    </citation>
    <scope>NUCLEOTIDE SEQUENCE [LARGE SCALE GENOMIC DNA]</scope>
    <source>
        <strain evidence="12 13">NCIMB 15042</strain>
    </source>
</reference>
<comment type="PTM">
    <text evidence="7">Carboxylation is probably crucial for Mg(2+) binding and, consequently, for the gamma-phosphate positioning of ATP.</text>
</comment>
<evidence type="ECO:0000256" key="6">
    <source>
        <dbReference type="ARBA" id="ARBA00023316"/>
    </source>
</evidence>
<dbReference type="Pfam" id="PF08245">
    <property type="entry name" value="Mur_ligase_M"/>
    <property type="match status" value="1"/>
</dbReference>
<dbReference type="EC" id="6.3.2.13" evidence="7"/>
<comment type="catalytic activity">
    <reaction evidence="7">
        <text>UDP-N-acetyl-alpha-D-muramoyl-L-alanyl-D-glutamate + meso-2,6-diaminopimelate + ATP = UDP-N-acetyl-alpha-D-muramoyl-L-alanyl-gamma-D-glutamyl-meso-2,6-diaminopimelate + ADP + phosphate + H(+)</text>
        <dbReference type="Rhea" id="RHEA:23676"/>
        <dbReference type="ChEBI" id="CHEBI:15378"/>
        <dbReference type="ChEBI" id="CHEBI:30616"/>
        <dbReference type="ChEBI" id="CHEBI:43474"/>
        <dbReference type="ChEBI" id="CHEBI:57791"/>
        <dbReference type="ChEBI" id="CHEBI:83900"/>
        <dbReference type="ChEBI" id="CHEBI:83905"/>
        <dbReference type="ChEBI" id="CHEBI:456216"/>
        <dbReference type="EC" id="6.3.2.13"/>
    </reaction>
</comment>
<dbReference type="NCBIfam" id="TIGR01085">
    <property type="entry name" value="murE"/>
    <property type="match status" value="1"/>
</dbReference>
<keyword evidence="7" id="KW-0963">Cytoplasm</keyword>
<organism evidence="12 13">
    <name type="scientific">Vicingus serpentipes</name>
    <dbReference type="NCBI Taxonomy" id="1926625"/>
    <lineage>
        <taxon>Bacteria</taxon>
        <taxon>Pseudomonadati</taxon>
        <taxon>Bacteroidota</taxon>
        <taxon>Flavobacteriia</taxon>
        <taxon>Flavobacteriales</taxon>
        <taxon>Vicingaceae</taxon>
        <taxon>Vicingus</taxon>
    </lineage>
</organism>
<keyword evidence="13" id="KW-1185">Reference proteome</keyword>
<feature type="binding site" evidence="7">
    <location>
        <position position="460"/>
    </location>
    <ligand>
        <name>meso-2,6-diaminopimelate</name>
        <dbReference type="ChEBI" id="CHEBI:57791"/>
    </ligand>
</feature>
<dbReference type="InterPro" id="IPR035911">
    <property type="entry name" value="MurE/MurF_N"/>
</dbReference>
<feature type="binding site" evidence="7">
    <location>
        <begin position="403"/>
        <end position="406"/>
    </location>
    <ligand>
        <name>meso-2,6-diaminopimelate</name>
        <dbReference type="ChEBI" id="CHEBI:57791"/>
    </ligand>
</feature>
<dbReference type="GO" id="GO:0008765">
    <property type="term" value="F:UDP-N-acetylmuramoylalanyl-D-glutamate-2,6-diaminopimelate ligase activity"/>
    <property type="evidence" value="ECO:0007669"/>
    <property type="project" value="UniProtKB-UniRule"/>
</dbReference>
<feature type="binding site" evidence="7">
    <location>
        <position position="189"/>
    </location>
    <ligand>
        <name>UDP-N-acetyl-alpha-D-muramoyl-L-alanyl-D-glutamate</name>
        <dbReference type="ChEBI" id="CHEBI:83900"/>
    </ligand>
</feature>
<dbReference type="SUPFAM" id="SSF53623">
    <property type="entry name" value="MurD-like peptide ligases, catalytic domain"/>
    <property type="match status" value="1"/>
</dbReference>
<keyword evidence="7 12" id="KW-0436">Ligase</keyword>
<dbReference type="EMBL" id="VOOS01000006">
    <property type="protein sequence ID" value="TXB63969.1"/>
    <property type="molecule type" value="Genomic_DNA"/>
</dbReference>
<keyword evidence="3 7" id="KW-0133">Cell shape</keyword>
<feature type="domain" description="Mur ligase N-terminal catalytic" evidence="9">
    <location>
        <begin position="27"/>
        <end position="98"/>
    </location>
</feature>
<feature type="binding site" evidence="7">
    <location>
        <begin position="154"/>
        <end position="155"/>
    </location>
    <ligand>
        <name>UDP-N-acetyl-alpha-D-muramoyl-L-alanyl-D-glutamate</name>
        <dbReference type="ChEBI" id="CHEBI:83900"/>
    </ligand>
</feature>